<dbReference type="RefSeq" id="WP_344682832.1">
    <property type="nucleotide sequence ID" value="NZ_BAAAVT010000002.1"/>
</dbReference>
<evidence type="ECO:0008006" key="3">
    <source>
        <dbReference type="Google" id="ProtNLM"/>
    </source>
</evidence>
<accession>A0ABP6LP05</accession>
<proteinExistence type="predicted"/>
<dbReference type="EMBL" id="BAAAVT010000002">
    <property type="protein sequence ID" value="GAA3052500.1"/>
    <property type="molecule type" value="Genomic_DNA"/>
</dbReference>
<gene>
    <name evidence="1" type="ORF">GCM10010529_03150</name>
</gene>
<keyword evidence="2" id="KW-1185">Reference proteome</keyword>
<dbReference type="Proteomes" id="UP001500236">
    <property type="component" value="Unassembled WGS sequence"/>
</dbReference>
<evidence type="ECO:0000313" key="1">
    <source>
        <dbReference type="EMBL" id="GAA3052500.1"/>
    </source>
</evidence>
<protein>
    <recommendedName>
        <fullName evidence="3">OmdA domain containing protein</fullName>
    </recommendedName>
</protein>
<organism evidence="1 2">
    <name type="scientific">Nesterenkonia aethiopica</name>
    <dbReference type="NCBI Taxonomy" id="269144"/>
    <lineage>
        <taxon>Bacteria</taxon>
        <taxon>Bacillati</taxon>
        <taxon>Actinomycetota</taxon>
        <taxon>Actinomycetes</taxon>
        <taxon>Micrococcales</taxon>
        <taxon>Micrococcaceae</taxon>
        <taxon>Nesterenkonia</taxon>
    </lineage>
</organism>
<evidence type="ECO:0000313" key="2">
    <source>
        <dbReference type="Proteomes" id="UP001500236"/>
    </source>
</evidence>
<reference evidence="2" key="1">
    <citation type="journal article" date="2019" name="Int. J. Syst. Evol. Microbiol.">
        <title>The Global Catalogue of Microorganisms (GCM) 10K type strain sequencing project: providing services to taxonomists for standard genome sequencing and annotation.</title>
        <authorList>
            <consortium name="The Broad Institute Genomics Platform"/>
            <consortium name="The Broad Institute Genome Sequencing Center for Infectious Disease"/>
            <person name="Wu L."/>
            <person name="Ma J."/>
        </authorList>
    </citation>
    <scope>NUCLEOTIDE SEQUENCE [LARGE SCALE GENOMIC DNA]</scope>
    <source>
        <strain evidence="2">JCM 14309</strain>
    </source>
</reference>
<name>A0ABP6LP05_9MICC</name>
<sequence>MDVITAKTTGEWERWLEAHHDTTPEVWILIGKRASGIPSIQPEEATEAALCFGWIDSHRRAVDDKTYLQRYSPRRRGSRWSARNVALAERLIAGDRMRPAGLVEYQKRRPPDP</sequence>
<comment type="caution">
    <text evidence="1">The sequence shown here is derived from an EMBL/GenBank/DDBJ whole genome shotgun (WGS) entry which is preliminary data.</text>
</comment>